<evidence type="ECO:0000256" key="1">
    <source>
        <dbReference type="SAM" id="MobiDB-lite"/>
    </source>
</evidence>
<feature type="compositionally biased region" description="Basic and acidic residues" evidence="1">
    <location>
        <begin position="293"/>
        <end position="309"/>
    </location>
</feature>
<reference evidence="2 3" key="1">
    <citation type="submission" date="2015-11" db="EMBL/GenBank/DDBJ databases">
        <title>The genome of Debaryomyces fabryi.</title>
        <authorList>
            <person name="Tafer H."/>
            <person name="Lopandic K."/>
        </authorList>
    </citation>
    <scope>NUCLEOTIDE SEQUENCE [LARGE SCALE GENOMIC DNA]</scope>
    <source>
        <strain evidence="2 3">CBS 789</strain>
    </source>
</reference>
<dbReference type="GO" id="GO:0003729">
    <property type="term" value="F:mRNA binding"/>
    <property type="evidence" value="ECO:0007669"/>
    <property type="project" value="InterPro"/>
</dbReference>
<gene>
    <name evidence="2" type="ORF">AC631_04530</name>
</gene>
<dbReference type="Proteomes" id="UP000054251">
    <property type="component" value="Unassembled WGS sequence"/>
</dbReference>
<dbReference type="GeneID" id="26841539"/>
<organism evidence="2 3">
    <name type="scientific">Debaryomyces fabryi</name>
    <dbReference type="NCBI Taxonomy" id="58627"/>
    <lineage>
        <taxon>Eukaryota</taxon>
        <taxon>Fungi</taxon>
        <taxon>Dikarya</taxon>
        <taxon>Ascomycota</taxon>
        <taxon>Saccharomycotina</taxon>
        <taxon>Pichiomycetes</taxon>
        <taxon>Debaryomycetaceae</taxon>
        <taxon>Debaryomyces</taxon>
    </lineage>
</organism>
<accession>A0A0V1PUE1</accession>
<dbReference type="RefSeq" id="XP_015465824.1">
    <property type="nucleotide sequence ID" value="XM_015613359.1"/>
</dbReference>
<feature type="region of interest" description="Disordered" evidence="1">
    <location>
        <begin position="1"/>
        <end position="25"/>
    </location>
</feature>
<name>A0A0V1PUE1_9ASCO</name>
<evidence type="ECO:0000313" key="3">
    <source>
        <dbReference type="Proteomes" id="UP000054251"/>
    </source>
</evidence>
<dbReference type="OrthoDB" id="422106at2759"/>
<sequence length="309" mass="36135">MSEPQVAPYGGLLTKTLDDEKARESKLQEQSIEVQVNNQTEVLRPEALHIRGVDSLSTEDIKAFIDYYVNYTVSEEQEQTEGQDEPTTKIVYEPFPIDEQITFRIQWINDTSVNVSFKTMEDAHNALKSISISSNPNIEVELNEEQKIQDAIQERETKPYAPIIAFRKQQNLSNRLGVAADGDKEQNPVEQDNTMDEDDTSIVLYVRQSFQSDRKVKNASAYSRYYLLHGEPERKPRRHNKYRLRESHHNHRRERKPEQDEEEDLFAHKLRQSRPANRGRDDEEDLFPGRSRSRTDSNRDRSRSPMRID</sequence>
<dbReference type="PANTHER" id="PTHR16291">
    <property type="entry name" value="NUCLEAR CAP-BINDING PROTEIN SUBUNIT 3"/>
    <property type="match status" value="1"/>
</dbReference>
<evidence type="ECO:0000313" key="2">
    <source>
        <dbReference type="EMBL" id="KRZ99721.1"/>
    </source>
</evidence>
<proteinExistence type="predicted"/>
<dbReference type="GO" id="GO:0005634">
    <property type="term" value="C:nucleus"/>
    <property type="evidence" value="ECO:0007669"/>
    <property type="project" value="TreeGrafter"/>
</dbReference>
<dbReference type="InterPro" id="IPR019416">
    <property type="entry name" value="NCBP3"/>
</dbReference>
<dbReference type="Pfam" id="PF10309">
    <property type="entry name" value="NCBP3"/>
    <property type="match status" value="1"/>
</dbReference>
<feature type="region of interest" description="Disordered" evidence="1">
    <location>
        <begin position="232"/>
        <end position="309"/>
    </location>
</feature>
<dbReference type="GO" id="GO:0000340">
    <property type="term" value="F:RNA 7-methylguanosine cap binding"/>
    <property type="evidence" value="ECO:0007669"/>
    <property type="project" value="InterPro"/>
</dbReference>
<feature type="compositionally biased region" description="Basic and acidic residues" evidence="1">
    <location>
        <begin position="16"/>
        <end position="25"/>
    </location>
</feature>
<feature type="region of interest" description="Disordered" evidence="1">
    <location>
        <begin position="178"/>
        <end position="197"/>
    </location>
</feature>
<dbReference type="EMBL" id="LMYN01000124">
    <property type="protein sequence ID" value="KRZ99721.1"/>
    <property type="molecule type" value="Genomic_DNA"/>
</dbReference>
<feature type="compositionally biased region" description="Basic residues" evidence="1">
    <location>
        <begin position="235"/>
        <end position="254"/>
    </location>
</feature>
<protein>
    <submittedName>
        <fullName evidence="2">Uncharacterized protein</fullName>
    </submittedName>
</protein>
<dbReference type="AlphaFoldDB" id="A0A0V1PUE1"/>
<keyword evidence="3" id="KW-1185">Reference proteome</keyword>
<comment type="caution">
    <text evidence="2">The sequence shown here is derived from an EMBL/GenBank/DDBJ whole genome shotgun (WGS) entry which is preliminary data.</text>
</comment>
<dbReference type="PANTHER" id="PTHR16291:SF0">
    <property type="entry name" value="NUCLEAR CAP-BINDING PROTEIN SUBUNIT 3"/>
    <property type="match status" value="1"/>
</dbReference>